<reference evidence="1 2" key="1">
    <citation type="submission" date="2015-05" db="EMBL/GenBank/DDBJ databases">
        <title>A genomic and transcriptomic approach to investigate the blue pigment phenotype in Pseudomonas fluorescens.</title>
        <authorList>
            <person name="Andreani N.A."/>
            <person name="Cardazzo B."/>
        </authorList>
    </citation>
    <scope>NUCLEOTIDE SEQUENCE [LARGE SCALE GENOMIC DNA]</scope>
    <source>
        <strain evidence="1 2">Ps_22</strain>
    </source>
</reference>
<dbReference type="AlphaFoldDB" id="A0A109LBY9"/>
<protein>
    <submittedName>
        <fullName evidence="1">Uncharacterized protein</fullName>
    </submittedName>
</protein>
<comment type="caution">
    <text evidence="1">The sequence shown here is derived from an EMBL/GenBank/DDBJ whole genome shotgun (WGS) entry which is preliminary data.</text>
</comment>
<evidence type="ECO:0000313" key="1">
    <source>
        <dbReference type="EMBL" id="KWV84675.1"/>
    </source>
</evidence>
<evidence type="ECO:0000313" key="2">
    <source>
        <dbReference type="Proteomes" id="UP000061348"/>
    </source>
</evidence>
<gene>
    <name evidence="1" type="ORF">PFLmoz3_05713</name>
</gene>
<organism evidence="1 2">
    <name type="scientific">Pseudomonas fluorescens</name>
    <dbReference type="NCBI Taxonomy" id="294"/>
    <lineage>
        <taxon>Bacteria</taxon>
        <taxon>Pseudomonadati</taxon>
        <taxon>Pseudomonadota</taxon>
        <taxon>Gammaproteobacteria</taxon>
        <taxon>Pseudomonadales</taxon>
        <taxon>Pseudomonadaceae</taxon>
        <taxon>Pseudomonas</taxon>
    </lineage>
</organism>
<name>A0A109LBY9_PSEFL</name>
<proteinExistence type="predicted"/>
<dbReference type="Proteomes" id="UP000061348">
    <property type="component" value="Unassembled WGS sequence"/>
</dbReference>
<accession>A0A109LBY9</accession>
<dbReference type="EMBL" id="LCYA01000154">
    <property type="protein sequence ID" value="KWV84675.1"/>
    <property type="molecule type" value="Genomic_DNA"/>
</dbReference>
<sequence length="137" mass="15600">MPLSGVRISWLMLARNSDLIRLASRASLRARSSSMFWISMVSRFWRTSSVAWSMLCCSSSWAFCRVSAMRLMPDASWSNSWLPRGGKRVSKLPSLSCATACLIWPIGELMVRLIRRARAAVHIRPMAISRRLANRLR</sequence>